<accession>A0AAW1PWK7</accession>
<evidence type="ECO:0000259" key="7">
    <source>
        <dbReference type="Pfam" id="PF00251"/>
    </source>
</evidence>
<dbReference type="InterPro" id="IPR051214">
    <property type="entry name" value="GH32_Enzymes"/>
</dbReference>
<dbReference type="InterPro" id="IPR001362">
    <property type="entry name" value="Glyco_hydro_32"/>
</dbReference>
<comment type="caution">
    <text evidence="9">The sequence shown here is derived from an EMBL/GenBank/DDBJ whole genome shotgun (WGS) entry which is preliminary data.</text>
</comment>
<keyword evidence="3 5" id="KW-0378">Hydrolase</keyword>
<evidence type="ECO:0000256" key="3">
    <source>
        <dbReference type="ARBA" id="ARBA00022801"/>
    </source>
</evidence>
<dbReference type="CDD" id="cd08996">
    <property type="entry name" value="GH32_FFase"/>
    <property type="match status" value="1"/>
</dbReference>
<dbReference type="GO" id="GO:0005975">
    <property type="term" value="P:carbohydrate metabolic process"/>
    <property type="evidence" value="ECO:0007669"/>
    <property type="project" value="InterPro"/>
</dbReference>
<evidence type="ECO:0000256" key="1">
    <source>
        <dbReference type="ARBA" id="ARBA00009902"/>
    </source>
</evidence>
<name>A0AAW1PWK7_9CHLO</name>
<feature type="region of interest" description="Disordered" evidence="6">
    <location>
        <begin position="1"/>
        <end position="84"/>
    </location>
</feature>
<dbReference type="InterPro" id="IPR013189">
    <property type="entry name" value="Glyco_hydro_32_C"/>
</dbReference>
<dbReference type="InterPro" id="IPR023296">
    <property type="entry name" value="Glyco_hydro_beta-prop_sf"/>
</dbReference>
<dbReference type="EC" id="3.2.1.26" evidence="2"/>
<evidence type="ECO:0000259" key="8">
    <source>
        <dbReference type="Pfam" id="PF08244"/>
    </source>
</evidence>
<evidence type="ECO:0000256" key="4">
    <source>
        <dbReference type="ARBA" id="ARBA00023295"/>
    </source>
</evidence>
<feature type="region of interest" description="Disordered" evidence="6">
    <location>
        <begin position="566"/>
        <end position="608"/>
    </location>
</feature>
<evidence type="ECO:0000256" key="6">
    <source>
        <dbReference type="SAM" id="MobiDB-lite"/>
    </source>
</evidence>
<dbReference type="SUPFAM" id="SSF49899">
    <property type="entry name" value="Concanavalin A-like lectins/glucanases"/>
    <property type="match status" value="1"/>
</dbReference>
<dbReference type="Proteomes" id="UP001465755">
    <property type="component" value="Unassembled WGS sequence"/>
</dbReference>
<dbReference type="InterPro" id="IPR013148">
    <property type="entry name" value="Glyco_hydro_32_N"/>
</dbReference>
<gene>
    <name evidence="9" type="ORF">WJX73_008374</name>
</gene>
<dbReference type="Pfam" id="PF00251">
    <property type="entry name" value="Glyco_hydro_32N"/>
    <property type="match status" value="1"/>
</dbReference>
<feature type="compositionally biased region" description="Basic and acidic residues" evidence="6">
    <location>
        <begin position="596"/>
        <end position="608"/>
    </location>
</feature>
<dbReference type="Gene3D" id="2.60.120.560">
    <property type="entry name" value="Exo-inulinase, domain 1"/>
    <property type="match status" value="1"/>
</dbReference>
<dbReference type="SUPFAM" id="SSF75005">
    <property type="entry name" value="Arabinanase/levansucrase/invertase"/>
    <property type="match status" value="1"/>
</dbReference>
<feature type="domain" description="Glycosyl hydrolase family 32 N-terminal" evidence="7">
    <location>
        <begin position="108"/>
        <end position="471"/>
    </location>
</feature>
<feature type="compositionally biased region" description="Polar residues" evidence="6">
    <location>
        <begin position="39"/>
        <end position="54"/>
    </location>
</feature>
<keyword evidence="10" id="KW-1185">Reference proteome</keyword>
<feature type="domain" description="Glycosyl hydrolase family 32 C-terminal" evidence="8">
    <location>
        <begin position="506"/>
        <end position="670"/>
    </location>
</feature>
<dbReference type="Pfam" id="PF08244">
    <property type="entry name" value="Glyco_hydro_32C"/>
    <property type="match status" value="1"/>
</dbReference>
<evidence type="ECO:0000256" key="5">
    <source>
        <dbReference type="RuleBase" id="RU362110"/>
    </source>
</evidence>
<dbReference type="SMART" id="SM00640">
    <property type="entry name" value="Glyco_32"/>
    <property type="match status" value="1"/>
</dbReference>
<dbReference type="AlphaFoldDB" id="A0AAW1PWK7"/>
<feature type="compositionally biased region" description="Basic and acidic residues" evidence="6">
    <location>
        <begin position="56"/>
        <end position="69"/>
    </location>
</feature>
<dbReference type="PANTHER" id="PTHR43101:SF1">
    <property type="entry name" value="BETA-FRUCTOSIDASE"/>
    <property type="match status" value="1"/>
</dbReference>
<reference evidence="9 10" key="1">
    <citation type="journal article" date="2024" name="Nat. Commun.">
        <title>Phylogenomics reveals the evolutionary origins of lichenization in chlorophyte algae.</title>
        <authorList>
            <person name="Puginier C."/>
            <person name="Libourel C."/>
            <person name="Otte J."/>
            <person name="Skaloud P."/>
            <person name="Haon M."/>
            <person name="Grisel S."/>
            <person name="Petersen M."/>
            <person name="Berrin J.G."/>
            <person name="Delaux P.M."/>
            <person name="Dal Grande F."/>
            <person name="Keller J."/>
        </authorList>
    </citation>
    <scope>NUCLEOTIDE SEQUENCE [LARGE SCALE GENOMIC DNA]</scope>
    <source>
        <strain evidence="9 10">SAG 2036</strain>
    </source>
</reference>
<dbReference type="GO" id="GO:0004564">
    <property type="term" value="F:beta-fructofuranosidase activity"/>
    <property type="evidence" value="ECO:0007669"/>
    <property type="project" value="UniProtKB-EC"/>
</dbReference>
<feature type="region of interest" description="Disordered" evidence="6">
    <location>
        <begin position="687"/>
        <end position="752"/>
    </location>
</feature>
<feature type="compositionally biased region" description="Basic and acidic residues" evidence="6">
    <location>
        <begin position="698"/>
        <end position="712"/>
    </location>
</feature>
<sequence length="752" mass="83492">MHLSRLESSRWASTSHATPQVVSRPSTQRTSAPRALYSHKTTPSVTRRASQISDSKFADTDTQDRKPGEGEATEGIMHQTHASDVDVKKVAETHTEGDQNDLERPRFHVMGRRGWTSDPCGPFHHKGWYHLFFQSIPDSADWVFGLCWGHVVSRNLVHWQHMPDALRPTEGGRDADGCFTGAAVVDKEGVPTILYTGVRLRNNPDAGPPPAKEDDLDLPFFESQLCAAHADPNDEHLKVWTKESGHVLEMPPDDMRPFKTLAGWRDPCIVDLPSEDNNQEYTMLVGNGVEEKGGCALMYKSQDLRKDWRYEGQFASSGTTDDGHMWELPLLIPLAESAQPPSADLTSDNSARTIEEVGGVSHPKTESGNGKQQPTHAFITSPDAPTNPAIYWLGTLENGKFPIEKAEGPFRLDIGNVAYAVNSMRDQQGRTLLWAWLKENGRLPEDEYSYSGCESSPRELSFQDGRIMQRPLPELALLRTDKFWMQRDRLPVECEKLLPFPATSLPAMDISFTLERGSATSAGLYIRSWRKGGHGSLAILFDWKARCMDALFDVYYLEPSSLQLKQEACPPDGLPEGEEPEGGSSPDNPEEERDENPEPRRAGGEIDIGEHDPIRLRVLLDGSVCEVFTSTGTVLTTRVNRGRAEPGGKCPDIGFFAVHGEAKVSHVEAYGMDSCWTEEKADAFDRTPCKSKRTKSASKIEDGDSYDPHAQDIEATVAAKRLPPGESSGPTMTCKEPQLADERKTLRNEQTQ</sequence>
<feature type="compositionally biased region" description="Basic and acidic residues" evidence="6">
    <location>
        <begin position="738"/>
        <end position="752"/>
    </location>
</feature>
<protein>
    <recommendedName>
        <fullName evidence="2">beta-fructofuranosidase</fullName>
        <ecNumber evidence="2">3.2.1.26</ecNumber>
    </recommendedName>
</protein>
<dbReference type="PANTHER" id="PTHR43101">
    <property type="entry name" value="BETA-FRUCTOSIDASE"/>
    <property type="match status" value="1"/>
</dbReference>
<dbReference type="InterPro" id="IPR013320">
    <property type="entry name" value="ConA-like_dom_sf"/>
</dbReference>
<feature type="compositionally biased region" description="Polar residues" evidence="6">
    <location>
        <begin position="10"/>
        <end position="31"/>
    </location>
</feature>
<organism evidence="9 10">
    <name type="scientific">Symbiochloris irregularis</name>
    <dbReference type="NCBI Taxonomy" id="706552"/>
    <lineage>
        <taxon>Eukaryota</taxon>
        <taxon>Viridiplantae</taxon>
        <taxon>Chlorophyta</taxon>
        <taxon>core chlorophytes</taxon>
        <taxon>Trebouxiophyceae</taxon>
        <taxon>Trebouxiales</taxon>
        <taxon>Trebouxiaceae</taxon>
        <taxon>Symbiochloris</taxon>
    </lineage>
</organism>
<dbReference type="EMBL" id="JALJOQ010000006">
    <property type="protein sequence ID" value="KAK9812554.1"/>
    <property type="molecule type" value="Genomic_DNA"/>
</dbReference>
<evidence type="ECO:0000256" key="2">
    <source>
        <dbReference type="ARBA" id="ARBA00012758"/>
    </source>
</evidence>
<keyword evidence="4 5" id="KW-0326">Glycosidase</keyword>
<comment type="similarity">
    <text evidence="1 5">Belongs to the glycosyl hydrolase 32 family.</text>
</comment>
<proteinExistence type="inferred from homology"/>
<evidence type="ECO:0000313" key="10">
    <source>
        <dbReference type="Proteomes" id="UP001465755"/>
    </source>
</evidence>
<evidence type="ECO:0000313" key="9">
    <source>
        <dbReference type="EMBL" id="KAK9812554.1"/>
    </source>
</evidence>
<dbReference type="Gene3D" id="2.115.10.20">
    <property type="entry name" value="Glycosyl hydrolase domain, family 43"/>
    <property type="match status" value="1"/>
</dbReference>